<dbReference type="Proteomes" id="UP001218218">
    <property type="component" value="Unassembled WGS sequence"/>
</dbReference>
<comment type="caution">
    <text evidence="2">The sequence shown here is derived from an EMBL/GenBank/DDBJ whole genome shotgun (WGS) entry which is preliminary data.</text>
</comment>
<feature type="region of interest" description="Disordered" evidence="1">
    <location>
        <begin position="131"/>
        <end position="151"/>
    </location>
</feature>
<reference evidence="2" key="1">
    <citation type="submission" date="2023-03" db="EMBL/GenBank/DDBJ databases">
        <title>Massive genome expansion in bonnet fungi (Mycena s.s.) driven by repeated elements and novel gene families across ecological guilds.</title>
        <authorList>
            <consortium name="Lawrence Berkeley National Laboratory"/>
            <person name="Harder C.B."/>
            <person name="Miyauchi S."/>
            <person name="Viragh M."/>
            <person name="Kuo A."/>
            <person name="Thoen E."/>
            <person name="Andreopoulos B."/>
            <person name="Lu D."/>
            <person name="Skrede I."/>
            <person name="Drula E."/>
            <person name="Henrissat B."/>
            <person name="Morin E."/>
            <person name="Kohler A."/>
            <person name="Barry K."/>
            <person name="LaButti K."/>
            <person name="Morin E."/>
            <person name="Salamov A."/>
            <person name="Lipzen A."/>
            <person name="Mereny Z."/>
            <person name="Hegedus B."/>
            <person name="Baldrian P."/>
            <person name="Stursova M."/>
            <person name="Weitz H."/>
            <person name="Taylor A."/>
            <person name="Grigoriev I.V."/>
            <person name="Nagy L.G."/>
            <person name="Martin F."/>
            <person name="Kauserud H."/>
        </authorList>
    </citation>
    <scope>NUCLEOTIDE SEQUENCE</scope>
    <source>
        <strain evidence="2">CBHHK002</strain>
    </source>
</reference>
<sequence>MCPPLGLQQGKKYAEFINDALVVSAFHVRDVITRHASGPQEDSDTETDDNFDFDQPIAPPLCSYLAREQWQLPPSPPCVQPLSPLSTPSTRKERKTTSHRQAHCVKREVIRAPNPGCPPKVIAQKRTEQSTPIPGDFQIASHPGVTSTGWMGRRKQESDFEPEAHEYSFEEVQQIPCMQVVDWHGKPGPLVDGERYMFGVLGGQPRDEKWIQEVATPTAQLMEEAAEHIYNRVFHGVYYGTLKQEQKNREDAKLPRRETHHADSIGSSMGGGQQFPTAFFNNILRTVVLTGLLVQKPFQHIAGFTNSLFECYAPDLHGYYSTTMNKLHEWNPSLKRNFAAGVSVFAAATFNFGPRTMTFPHLDFTNLAWDGAPSQHSGGHLILWDLKLIIRFPPGSTILIPSALIRHSNTSIQPHEKRFSFTQYTGAGIFRFVDNGFRSDEDVNAAGLSLDEQAARVAARKK</sequence>
<feature type="compositionally biased region" description="Basic residues" evidence="1">
    <location>
        <begin position="92"/>
        <end position="102"/>
    </location>
</feature>
<evidence type="ECO:0000256" key="1">
    <source>
        <dbReference type="SAM" id="MobiDB-lite"/>
    </source>
</evidence>
<feature type="region of interest" description="Disordered" evidence="1">
    <location>
        <begin position="75"/>
        <end position="102"/>
    </location>
</feature>
<dbReference type="Gene3D" id="3.60.130.30">
    <property type="match status" value="1"/>
</dbReference>
<dbReference type="EMBL" id="JARIHO010000029">
    <property type="protein sequence ID" value="KAJ7337605.1"/>
    <property type="molecule type" value="Genomic_DNA"/>
</dbReference>
<gene>
    <name evidence="2" type="ORF">DFH08DRAFT_812928</name>
</gene>
<evidence type="ECO:0000313" key="2">
    <source>
        <dbReference type="EMBL" id="KAJ7337605.1"/>
    </source>
</evidence>
<keyword evidence="3" id="KW-1185">Reference proteome</keyword>
<organism evidence="2 3">
    <name type="scientific">Mycena albidolilacea</name>
    <dbReference type="NCBI Taxonomy" id="1033008"/>
    <lineage>
        <taxon>Eukaryota</taxon>
        <taxon>Fungi</taxon>
        <taxon>Dikarya</taxon>
        <taxon>Basidiomycota</taxon>
        <taxon>Agaricomycotina</taxon>
        <taxon>Agaricomycetes</taxon>
        <taxon>Agaricomycetidae</taxon>
        <taxon>Agaricales</taxon>
        <taxon>Marasmiineae</taxon>
        <taxon>Mycenaceae</taxon>
        <taxon>Mycena</taxon>
    </lineage>
</organism>
<evidence type="ECO:0000313" key="3">
    <source>
        <dbReference type="Proteomes" id="UP001218218"/>
    </source>
</evidence>
<protein>
    <submittedName>
        <fullName evidence="2">Uncharacterized protein</fullName>
    </submittedName>
</protein>
<feature type="compositionally biased region" description="Basic and acidic residues" evidence="1">
    <location>
        <begin position="248"/>
        <end position="263"/>
    </location>
</feature>
<name>A0AAD7ELS9_9AGAR</name>
<feature type="region of interest" description="Disordered" evidence="1">
    <location>
        <begin position="248"/>
        <end position="267"/>
    </location>
</feature>
<dbReference type="AlphaFoldDB" id="A0AAD7ELS9"/>
<proteinExistence type="predicted"/>
<accession>A0AAD7ELS9</accession>